<dbReference type="PANTHER" id="PTHR36508:SF1">
    <property type="entry name" value="PROTEIN SLYX"/>
    <property type="match status" value="1"/>
</dbReference>
<accession>A0ABN8X229</accession>
<dbReference type="Pfam" id="PF04102">
    <property type="entry name" value="SlyX"/>
    <property type="match status" value="1"/>
</dbReference>
<dbReference type="InterPro" id="IPR007236">
    <property type="entry name" value="SlyX"/>
</dbReference>
<name>A0ABN8X229_9GAMM</name>
<evidence type="ECO:0000313" key="2">
    <source>
        <dbReference type="EMBL" id="CAI8737565.1"/>
    </source>
</evidence>
<gene>
    <name evidence="1 2" type="primary">slyX</name>
    <name evidence="2" type="ORF">MSZNOR_0402</name>
</gene>
<reference evidence="2 3" key="1">
    <citation type="submission" date="2023-03" db="EMBL/GenBank/DDBJ databases">
        <authorList>
            <person name="Pearce D."/>
        </authorList>
    </citation>
    <scope>NUCLEOTIDE SEQUENCE [LARGE SCALE GENOMIC DNA]</scope>
    <source>
        <strain evidence="2">Msz</strain>
    </source>
</reference>
<keyword evidence="3" id="KW-1185">Reference proteome</keyword>
<proteinExistence type="inferred from homology"/>
<dbReference type="EMBL" id="OX458333">
    <property type="protein sequence ID" value="CAI8737565.1"/>
    <property type="molecule type" value="Genomic_DNA"/>
</dbReference>
<evidence type="ECO:0000256" key="1">
    <source>
        <dbReference type="HAMAP-Rule" id="MF_00715"/>
    </source>
</evidence>
<dbReference type="PANTHER" id="PTHR36508">
    <property type="entry name" value="PROTEIN SLYX"/>
    <property type="match status" value="1"/>
</dbReference>
<dbReference type="Gene3D" id="1.20.5.300">
    <property type="match status" value="1"/>
</dbReference>
<evidence type="ECO:0000313" key="3">
    <source>
        <dbReference type="Proteomes" id="UP001162030"/>
    </source>
</evidence>
<organism evidence="2 3">
    <name type="scientific">Methylocaldum szegediense</name>
    <dbReference type="NCBI Taxonomy" id="73780"/>
    <lineage>
        <taxon>Bacteria</taxon>
        <taxon>Pseudomonadati</taxon>
        <taxon>Pseudomonadota</taxon>
        <taxon>Gammaproteobacteria</taxon>
        <taxon>Methylococcales</taxon>
        <taxon>Methylococcaceae</taxon>
        <taxon>Methylocaldum</taxon>
    </lineage>
</organism>
<dbReference type="Proteomes" id="UP001162030">
    <property type="component" value="Chromosome"/>
</dbReference>
<protein>
    <recommendedName>
        <fullName evidence="1">Protein SlyX homolog</fullName>
    </recommendedName>
</protein>
<dbReference type="RefSeq" id="WP_235726615.1">
    <property type="nucleotide sequence ID" value="NZ_OX458333.1"/>
</dbReference>
<sequence>MKVKPVSHLKGRSMIEERLVDLETKLAYQEDTIQALNQVVCEQQKQIDQLAATCKLLVDRIRQLSVPAETDAILDEKPPHY</sequence>
<dbReference type="HAMAP" id="MF_00715">
    <property type="entry name" value="SlyX"/>
    <property type="match status" value="1"/>
</dbReference>
<comment type="similarity">
    <text evidence="1">Belongs to the SlyX family.</text>
</comment>